<evidence type="ECO:0000313" key="10">
    <source>
        <dbReference type="Proteomes" id="UP000823757"/>
    </source>
</evidence>
<gene>
    <name evidence="9" type="ORF">IAB91_01365</name>
</gene>
<feature type="domain" description="DNA2/NAM7 helicase helicase" evidence="7">
    <location>
        <begin position="188"/>
        <end position="533"/>
    </location>
</feature>
<dbReference type="GO" id="GO:0005524">
    <property type="term" value="F:ATP binding"/>
    <property type="evidence" value="ECO:0007669"/>
    <property type="project" value="UniProtKB-KW"/>
</dbReference>
<dbReference type="AlphaFoldDB" id="A0A9D9NHS5"/>
<dbReference type="Pfam" id="PF10881">
    <property type="entry name" value="DUF2726"/>
    <property type="match status" value="1"/>
</dbReference>
<dbReference type="CDD" id="cd18808">
    <property type="entry name" value="SF1_C_Upf1"/>
    <property type="match status" value="1"/>
</dbReference>
<evidence type="ECO:0000256" key="3">
    <source>
        <dbReference type="ARBA" id="ARBA00022801"/>
    </source>
</evidence>
<dbReference type="SUPFAM" id="SSF52540">
    <property type="entry name" value="P-loop containing nucleoside triphosphate hydrolases"/>
    <property type="match status" value="1"/>
</dbReference>
<evidence type="ECO:0000313" key="9">
    <source>
        <dbReference type="EMBL" id="MBO8473927.1"/>
    </source>
</evidence>
<dbReference type="GO" id="GO:0043139">
    <property type="term" value="F:5'-3' DNA helicase activity"/>
    <property type="evidence" value="ECO:0007669"/>
    <property type="project" value="TreeGrafter"/>
</dbReference>
<dbReference type="CDD" id="cd17934">
    <property type="entry name" value="DEXXQc_Upf1-like"/>
    <property type="match status" value="1"/>
</dbReference>
<dbReference type="Proteomes" id="UP000823757">
    <property type="component" value="Unassembled WGS sequence"/>
</dbReference>
<comment type="caution">
    <text evidence="9">The sequence shown here is derived from an EMBL/GenBank/DDBJ whole genome shotgun (WGS) entry which is preliminary data.</text>
</comment>
<dbReference type="Pfam" id="PF13086">
    <property type="entry name" value="AAA_11"/>
    <property type="match status" value="1"/>
</dbReference>
<keyword evidence="5" id="KW-0067">ATP-binding</keyword>
<keyword evidence="2" id="KW-0547">Nucleotide-binding</keyword>
<keyword evidence="4" id="KW-0347">Helicase</keyword>
<evidence type="ECO:0000259" key="6">
    <source>
        <dbReference type="Pfam" id="PF10881"/>
    </source>
</evidence>
<reference evidence="9" key="1">
    <citation type="submission" date="2020-10" db="EMBL/GenBank/DDBJ databases">
        <authorList>
            <person name="Gilroy R."/>
        </authorList>
    </citation>
    <scope>NUCLEOTIDE SEQUENCE</scope>
    <source>
        <strain evidence="9">B1-13419</strain>
    </source>
</reference>
<evidence type="ECO:0000256" key="2">
    <source>
        <dbReference type="ARBA" id="ARBA00022741"/>
    </source>
</evidence>
<reference evidence="9" key="2">
    <citation type="journal article" date="2021" name="PeerJ">
        <title>Extensive microbial diversity within the chicken gut microbiome revealed by metagenomics and culture.</title>
        <authorList>
            <person name="Gilroy R."/>
            <person name="Ravi A."/>
            <person name="Getino M."/>
            <person name="Pursley I."/>
            <person name="Horton D.L."/>
            <person name="Alikhan N.F."/>
            <person name="Baker D."/>
            <person name="Gharbi K."/>
            <person name="Hall N."/>
            <person name="Watson M."/>
            <person name="Adriaenssens E.M."/>
            <person name="Foster-Nyarko E."/>
            <person name="Jarju S."/>
            <person name="Secka A."/>
            <person name="Antonio M."/>
            <person name="Oren A."/>
            <person name="Chaudhuri R.R."/>
            <person name="La Ragione R."/>
            <person name="Hildebrand F."/>
            <person name="Pallen M.J."/>
        </authorList>
    </citation>
    <scope>NUCLEOTIDE SEQUENCE</scope>
    <source>
        <strain evidence="9">B1-13419</strain>
    </source>
</reference>
<dbReference type="InterPro" id="IPR050534">
    <property type="entry name" value="Coronavir_polyprotein_1ab"/>
</dbReference>
<dbReference type="Gene3D" id="3.40.50.300">
    <property type="entry name" value="P-loop containing nucleotide triphosphate hydrolases"/>
    <property type="match status" value="3"/>
</dbReference>
<dbReference type="EMBL" id="JADIMD010000018">
    <property type="protein sequence ID" value="MBO8473927.1"/>
    <property type="molecule type" value="Genomic_DNA"/>
</dbReference>
<evidence type="ECO:0000259" key="8">
    <source>
        <dbReference type="Pfam" id="PF13087"/>
    </source>
</evidence>
<dbReference type="InterPro" id="IPR041677">
    <property type="entry name" value="DNA2/NAM7_AAA_11"/>
</dbReference>
<protein>
    <submittedName>
        <fullName evidence="9">AAA family ATPase</fullName>
    </submittedName>
</protein>
<dbReference type="GO" id="GO:0016787">
    <property type="term" value="F:hydrolase activity"/>
    <property type="evidence" value="ECO:0007669"/>
    <property type="project" value="UniProtKB-KW"/>
</dbReference>
<dbReference type="PANTHER" id="PTHR43788:SF8">
    <property type="entry name" value="DNA-BINDING PROTEIN SMUBP-2"/>
    <property type="match status" value="1"/>
</dbReference>
<proteinExistence type="inferred from homology"/>
<sequence length="906" mass="103471">MDTRLCMIVDMEWRGESRMFITEQVASIKENVNGLWTVRFLSSPRVFNYNHSRLLYLTHPETICLGEKGLYIKNRHIPHVWELLRFTDGKHVFYRVTFGNGYTANLEGTDVYITRTPIDKTGGSIWKYLRKLADETGLLSDEDENILSRLYNCVDVKRDNVPLAQYLGDNRKLAVYRGPARIYYPFGCNASQKKAVETALTHQVSIIQGPPGTGKTQTILNIIANLLMADKTVLVVSHNNSAVENVLEKLDGEGLGFIVAKLGNKKNKEAFIANQRGYPDMTGWAVEEEPLKQRAMDMLHTISKAFDAQMRQAQLKSEYGALMKETKYNDMLQKGFACHEWLSRKRSSALMKLLNVYRMRIENGRMPGWWFRLKWAFVMDVRMFSFLNHAPEHVISSLETACYSSKKKEIEQELDSIATTLQSIDIDHCTKELRTSSLRLLKSRIARRYKNTERQKFMFGDIKTRSESFLKEYPVVLSTTYSAKNCISHDMVFDYVIMDEASQVDIKTGALALSCAMNAVIVGDDKQLPNVVSKEDERVLNAIQSAYGVDDRYNAVTHSFLKSCMEVFTTAPVTLLREHYRCHPKIIGFCNERFYGGELIAMTDDRAEEKVLQAVRTVKGNHSRGYFNQREIDVIVQEVMPEFAGEGSVGIITPYKAQAEKINAVLGKNIASTVHKYQGRECDTIILTTVDNAPTEFSDNPNLLNVAISRAKSHFCVVTNGNDMPLDSNLAQLISYIRYNNFEVKDSKLHSVFDLLYKQYTAERLAYQKSHPSVSSYLSENIMYDMLHQAIIKTGRTNVDILCHYPLSRLIADWSFLDEQERAFASSPLSHVDFLLYNTLTKQPLQTIEVDGWHFHNASETQQSRDALKDRILTRFGLRPLRISTTATVNADTVMEMLEMNIQVRL</sequence>
<evidence type="ECO:0000256" key="4">
    <source>
        <dbReference type="ARBA" id="ARBA00022806"/>
    </source>
</evidence>
<dbReference type="PANTHER" id="PTHR43788">
    <property type="entry name" value="DNA2/NAM7 HELICASE FAMILY MEMBER"/>
    <property type="match status" value="1"/>
</dbReference>
<keyword evidence="3" id="KW-0378">Hydrolase</keyword>
<comment type="similarity">
    <text evidence="1">Belongs to the DNA2/NAM7 helicase family.</text>
</comment>
<accession>A0A9D9NHS5</accession>
<dbReference type="InterPro" id="IPR041679">
    <property type="entry name" value="DNA2/NAM7-like_C"/>
</dbReference>
<name>A0A9D9NHS5_9BACT</name>
<organism evidence="9 10">
    <name type="scientific">Candidatus Cryptobacteroides faecigallinarum</name>
    <dbReference type="NCBI Taxonomy" id="2840763"/>
    <lineage>
        <taxon>Bacteria</taxon>
        <taxon>Pseudomonadati</taxon>
        <taxon>Bacteroidota</taxon>
        <taxon>Bacteroidia</taxon>
        <taxon>Bacteroidales</taxon>
        <taxon>Candidatus Cryptobacteroides</taxon>
    </lineage>
</organism>
<dbReference type="Pfam" id="PF13087">
    <property type="entry name" value="AAA_12"/>
    <property type="match status" value="1"/>
</dbReference>
<dbReference type="InterPro" id="IPR047187">
    <property type="entry name" value="SF1_C_Upf1"/>
</dbReference>
<feature type="domain" description="DUF2726" evidence="6">
    <location>
        <begin position="779"/>
        <end position="898"/>
    </location>
</feature>
<feature type="domain" description="DNA2/NAM7 helicase-like C-terminal" evidence="8">
    <location>
        <begin position="560"/>
        <end position="720"/>
    </location>
</feature>
<dbReference type="InterPro" id="IPR024402">
    <property type="entry name" value="DUF2726"/>
</dbReference>
<evidence type="ECO:0000259" key="7">
    <source>
        <dbReference type="Pfam" id="PF13086"/>
    </source>
</evidence>
<dbReference type="InterPro" id="IPR027417">
    <property type="entry name" value="P-loop_NTPase"/>
</dbReference>
<evidence type="ECO:0000256" key="5">
    <source>
        <dbReference type="ARBA" id="ARBA00022840"/>
    </source>
</evidence>
<evidence type="ECO:0000256" key="1">
    <source>
        <dbReference type="ARBA" id="ARBA00007913"/>
    </source>
</evidence>